<feature type="region of interest" description="Disordered" evidence="2">
    <location>
        <begin position="490"/>
        <end position="516"/>
    </location>
</feature>
<feature type="compositionally biased region" description="Pro residues" evidence="2">
    <location>
        <begin position="24"/>
        <end position="42"/>
    </location>
</feature>
<feature type="region of interest" description="Disordered" evidence="2">
    <location>
        <begin position="577"/>
        <end position="606"/>
    </location>
</feature>
<protein>
    <submittedName>
        <fullName evidence="3">Fecal droplet protein</fullName>
    </submittedName>
</protein>
<reference evidence="3" key="1">
    <citation type="submission" date="2020-05" db="EMBL/GenBank/DDBJ databases">
        <title>Mycena genomes resolve the evolution of fungal bioluminescence.</title>
        <authorList>
            <person name="Tsai I.J."/>
        </authorList>
    </citation>
    <scope>NUCLEOTIDE SEQUENCE</scope>
    <source>
        <strain evidence="3">171206Taipei</strain>
    </source>
</reference>
<proteinExistence type="predicted"/>
<comment type="caution">
    <text evidence="3">The sequence shown here is derived from an EMBL/GenBank/DDBJ whole genome shotgun (WGS) entry which is preliminary data.</text>
</comment>
<feature type="compositionally biased region" description="Low complexity" evidence="2">
    <location>
        <begin position="590"/>
        <end position="606"/>
    </location>
</feature>
<name>A0A8H6TFN9_9AGAR</name>
<keyword evidence="4" id="KW-1185">Reference proteome</keyword>
<dbReference type="Proteomes" id="UP000636479">
    <property type="component" value="Unassembled WGS sequence"/>
</dbReference>
<feature type="compositionally biased region" description="Acidic residues" evidence="2">
    <location>
        <begin position="328"/>
        <end position="341"/>
    </location>
</feature>
<organism evidence="3 4">
    <name type="scientific">Mycena indigotica</name>
    <dbReference type="NCBI Taxonomy" id="2126181"/>
    <lineage>
        <taxon>Eukaryota</taxon>
        <taxon>Fungi</taxon>
        <taxon>Dikarya</taxon>
        <taxon>Basidiomycota</taxon>
        <taxon>Agaricomycotina</taxon>
        <taxon>Agaricomycetes</taxon>
        <taxon>Agaricomycetidae</taxon>
        <taxon>Agaricales</taxon>
        <taxon>Marasmiineae</taxon>
        <taxon>Mycenaceae</taxon>
        <taxon>Mycena</taxon>
    </lineage>
</organism>
<gene>
    <name evidence="3" type="ORF">MIND_00168200</name>
</gene>
<evidence type="ECO:0000256" key="2">
    <source>
        <dbReference type="SAM" id="MobiDB-lite"/>
    </source>
</evidence>
<feature type="compositionally biased region" description="Polar residues" evidence="2">
    <location>
        <begin position="426"/>
        <end position="443"/>
    </location>
</feature>
<dbReference type="EMBL" id="JACAZF010000001">
    <property type="protein sequence ID" value="KAF7316491.1"/>
    <property type="molecule type" value="Genomic_DNA"/>
</dbReference>
<feature type="coiled-coil region" evidence="1">
    <location>
        <begin position="646"/>
        <end position="676"/>
    </location>
</feature>
<feature type="region of interest" description="Disordered" evidence="2">
    <location>
        <begin position="375"/>
        <end position="464"/>
    </location>
</feature>
<feature type="region of interest" description="Disordered" evidence="2">
    <location>
        <begin position="328"/>
        <end position="363"/>
    </location>
</feature>
<sequence length="747" mass="81634">MVGHGSKHSPIYISDDESEDGAPPLVPLPPASFPPLPAPSVPPILRVQKRKREDVVDPRWPLESKKARKRRRKLEKAMARSQAYSQPPPFSLVPFLQSPAPWIPSPVDFAMQFMPSLPPFRDTVPPRMEGGHGWGPVAGPSNLHQQHSPNLPHVLPQLPILASSLPPVSPPPSPVPAPTNQPPKAPVKKPASLTIGMKPDLDKNSKHGTFIYSPVTITSITQQHATSNQYIPNPARTLVMEQLPKTHRSKDFVRTWSKGACGAHPVYFAVDPQSGKALVEFATAELARKAWSSPKISPPGQPIKGKPRADLIRAWWYRVEGVGAGVGELEEGEIEGDEEEIREASAPPQPPVPKPETKKERKARLAKERALKIAQLKAETTSPQSSVPPLPQHYDAVPYPAPTWPTDWETNPQTSSVPATRPLDPTQWTTHSTAEWSKFQSPSFVIPPPPASASNYSSKSEMDVDTDMEMDASHLESYPNDNVSRSALATANVDRGSMTPPLEPRAMKNAPKGPSFVKRSLLARQKELEERIAKGRLELEAKGIPMESVSTPPDAASMEDNLRQLVLKSQKNRLKAALPKQPVDIPPPVSSSTSSSSSHSNTPSATVSVSTFSLDAMAESFITETIQSLLPNAIVTAPPPKPMGLKEELAAKQRQLEEHIAETKSLMAQLAAAKSKQEKDRLLSIMREKSRIMDGSPTFGTLVSKTLPQSVVEPAMKLRWPDSRNDVCVLIISDDEEDDESDAESTL</sequence>
<dbReference type="RefSeq" id="XP_037226514.1">
    <property type="nucleotide sequence ID" value="XM_037358604.1"/>
</dbReference>
<dbReference type="AlphaFoldDB" id="A0A8H6TFN9"/>
<feature type="compositionally biased region" description="Basic and acidic residues" evidence="2">
    <location>
        <begin position="51"/>
        <end position="65"/>
    </location>
</feature>
<evidence type="ECO:0000313" key="3">
    <source>
        <dbReference type="EMBL" id="KAF7316491.1"/>
    </source>
</evidence>
<feature type="compositionally biased region" description="Polar residues" evidence="2">
    <location>
        <begin position="408"/>
        <end position="418"/>
    </location>
</feature>
<dbReference type="OrthoDB" id="2804702at2759"/>
<dbReference type="GeneID" id="59341120"/>
<accession>A0A8H6TFN9</accession>
<feature type="region of interest" description="Disordered" evidence="2">
    <location>
        <begin position="1"/>
        <end position="82"/>
    </location>
</feature>
<feature type="region of interest" description="Disordered" evidence="2">
    <location>
        <begin position="130"/>
        <end position="191"/>
    </location>
</feature>
<evidence type="ECO:0000256" key="1">
    <source>
        <dbReference type="SAM" id="Coils"/>
    </source>
</evidence>
<evidence type="ECO:0000313" key="4">
    <source>
        <dbReference type="Proteomes" id="UP000636479"/>
    </source>
</evidence>
<keyword evidence="1" id="KW-0175">Coiled coil</keyword>
<feature type="compositionally biased region" description="Pro residues" evidence="2">
    <location>
        <begin position="167"/>
        <end position="185"/>
    </location>
</feature>